<dbReference type="CDD" id="cd06588">
    <property type="entry name" value="PhnB_like"/>
    <property type="match status" value="1"/>
</dbReference>
<dbReference type="InterPro" id="IPR029068">
    <property type="entry name" value="Glyas_Bleomycin-R_OHBP_Dase"/>
</dbReference>
<dbReference type="Gene3D" id="3.10.180.10">
    <property type="entry name" value="2,3-Dihydroxybiphenyl 1,2-Dioxygenase, domain 1"/>
    <property type="match status" value="1"/>
</dbReference>
<dbReference type="Pfam" id="PF06983">
    <property type="entry name" value="3-dmu-9_3-mt"/>
    <property type="match status" value="1"/>
</dbReference>
<dbReference type="SUPFAM" id="SSF54593">
    <property type="entry name" value="Glyoxalase/Bleomycin resistance protein/Dihydroxybiphenyl dioxygenase"/>
    <property type="match status" value="1"/>
</dbReference>
<dbReference type="EMBL" id="CP051177">
    <property type="protein sequence ID" value="QKX51172.1"/>
    <property type="molecule type" value="Genomic_DNA"/>
</dbReference>
<reference evidence="2 3" key="1">
    <citation type="submission" date="2020-04" db="EMBL/GenBank/DDBJ databases">
        <authorList>
            <person name="Pajer P."/>
            <person name="Broz P."/>
        </authorList>
    </citation>
    <scope>NUCLEOTIDE SEQUENCE [LARGE SCALE GENOMIC DNA]</scope>
    <source>
        <strain evidence="3">NRL-ATB46093</strain>
    </source>
</reference>
<proteinExistence type="predicted"/>
<dbReference type="PANTHER" id="PTHR33990">
    <property type="entry name" value="PROTEIN YJDN-RELATED"/>
    <property type="match status" value="1"/>
</dbReference>
<feature type="domain" description="PhnB-like" evidence="1">
    <location>
        <begin position="4"/>
        <end position="132"/>
    </location>
</feature>
<dbReference type="Proteomes" id="UP000509222">
    <property type="component" value="Chromosome"/>
</dbReference>
<accession>A0A7H8QC95</accession>
<protein>
    <submittedName>
        <fullName evidence="2">VOC family protein</fullName>
    </submittedName>
</protein>
<dbReference type="PANTHER" id="PTHR33990:SF1">
    <property type="entry name" value="PROTEIN YJDN"/>
    <property type="match status" value="1"/>
</dbReference>
<evidence type="ECO:0000313" key="2">
    <source>
        <dbReference type="EMBL" id="QKX51172.1"/>
    </source>
</evidence>
<keyword evidence="3" id="KW-1185">Reference proteome</keyword>
<name>A0A7H8QC95_9BACL</name>
<reference evidence="3" key="2">
    <citation type="submission" date="2020-06" db="EMBL/GenBank/DDBJ databases">
        <title>Isolation of Planomicrobium glaciei.</title>
        <authorList>
            <person name="Malisova L."/>
            <person name="Safrankova R."/>
            <person name="Jakubu V."/>
            <person name="Spanelova P."/>
        </authorList>
    </citation>
    <scope>NUCLEOTIDE SEQUENCE [LARGE SCALE GENOMIC DNA]</scope>
    <source>
        <strain evidence="3">NRL-ATB46093</strain>
    </source>
</reference>
<evidence type="ECO:0000259" key="1">
    <source>
        <dbReference type="Pfam" id="PF06983"/>
    </source>
</evidence>
<organism evidence="2 3">
    <name type="scientific">Planococcus glaciei</name>
    <dbReference type="NCBI Taxonomy" id="459472"/>
    <lineage>
        <taxon>Bacteria</taxon>
        <taxon>Bacillati</taxon>
        <taxon>Bacillota</taxon>
        <taxon>Bacilli</taxon>
        <taxon>Bacillales</taxon>
        <taxon>Caryophanaceae</taxon>
        <taxon>Planococcus</taxon>
    </lineage>
</organism>
<dbReference type="InterPro" id="IPR028973">
    <property type="entry name" value="PhnB-like"/>
</dbReference>
<sequence>MPVVAYMVFNGNCEEAVKYYADVFGAEQQEIMRFGDMPPEEGFEMAEETKNLVMHTALNIEGSEVMFSDGMPDSEVPFGKNLNLTIVSDDLDKVKSQFNRLGADGKVTMELQETFWSPAYGALEDKFGIVWQFNYDDGSYGQQQ</sequence>
<evidence type="ECO:0000313" key="3">
    <source>
        <dbReference type="Proteomes" id="UP000509222"/>
    </source>
</evidence>
<dbReference type="AlphaFoldDB" id="A0A7H8QC95"/>
<gene>
    <name evidence="2" type="ORF">HF394_11545</name>
</gene>